<keyword evidence="4" id="KW-1185">Reference proteome</keyword>
<accession>A0A9W7B4Q4</accession>
<feature type="compositionally biased region" description="Gly residues" evidence="2">
    <location>
        <begin position="53"/>
        <end position="68"/>
    </location>
</feature>
<reference evidence="4" key="1">
    <citation type="journal article" date="2023" name="Commun. Biol.">
        <title>Genome analysis of Parmales, the sister group of diatoms, reveals the evolutionary specialization of diatoms from phago-mixotrophs to photoautotrophs.</title>
        <authorList>
            <person name="Ban H."/>
            <person name="Sato S."/>
            <person name="Yoshikawa S."/>
            <person name="Yamada K."/>
            <person name="Nakamura Y."/>
            <person name="Ichinomiya M."/>
            <person name="Sato N."/>
            <person name="Blanc-Mathieu R."/>
            <person name="Endo H."/>
            <person name="Kuwata A."/>
            <person name="Ogata H."/>
        </authorList>
    </citation>
    <scope>NUCLEOTIDE SEQUENCE [LARGE SCALE GENOMIC DNA]</scope>
    <source>
        <strain evidence="4">NIES 3699</strain>
    </source>
</reference>
<feature type="region of interest" description="Disordered" evidence="2">
    <location>
        <begin position="111"/>
        <end position="134"/>
    </location>
</feature>
<comment type="caution">
    <text evidence="3">The sequence shown here is derived from an EMBL/GenBank/DDBJ whole genome shotgun (WGS) entry which is preliminary data.</text>
</comment>
<evidence type="ECO:0000313" key="3">
    <source>
        <dbReference type="EMBL" id="GMH84186.1"/>
    </source>
</evidence>
<proteinExistence type="predicted"/>
<dbReference type="AlphaFoldDB" id="A0A9W7B4Q4"/>
<dbReference type="GO" id="GO:0005737">
    <property type="term" value="C:cytoplasm"/>
    <property type="evidence" value="ECO:0007669"/>
    <property type="project" value="InterPro"/>
</dbReference>
<protein>
    <submittedName>
        <fullName evidence="3">Uncharacterized protein</fullName>
    </submittedName>
</protein>
<dbReference type="PANTHER" id="PTHR15750:SF2">
    <property type="entry name" value="VASOHIBIN"/>
    <property type="match status" value="1"/>
</dbReference>
<feature type="region of interest" description="Disordered" evidence="2">
    <location>
        <begin position="22"/>
        <end position="89"/>
    </location>
</feature>
<feature type="active site" evidence="1">
    <location>
        <position position="271"/>
    </location>
</feature>
<feature type="active site" evidence="1">
    <location>
        <position position="191"/>
    </location>
</feature>
<evidence type="ECO:0000256" key="2">
    <source>
        <dbReference type="SAM" id="MobiDB-lite"/>
    </source>
</evidence>
<organism evidence="3 4">
    <name type="scientific">Triparma verrucosa</name>
    <dbReference type="NCBI Taxonomy" id="1606542"/>
    <lineage>
        <taxon>Eukaryota</taxon>
        <taxon>Sar</taxon>
        <taxon>Stramenopiles</taxon>
        <taxon>Ochrophyta</taxon>
        <taxon>Bolidophyceae</taxon>
        <taxon>Parmales</taxon>
        <taxon>Triparmaceae</taxon>
        <taxon>Triparma</taxon>
    </lineage>
</organism>
<name>A0A9W7B4Q4_9STRA</name>
<evidence type="ECO:0000313" key="4">
    <source>
        <dbReference type="Proteomes" id="UP001165160"/>
    </source>
</evidence>
<gene>
    <name evidence="3" type="ORF">TrVE_jg7129</name>
</gene>
<dbReference type="Proteomes" id="UP001165160">
    <property type="component" value="Unassembled WGS sequence"/>
</dbReference>
<feature type="compositionally biased region" description="Pro residues" evidence="2">
    <location>
        <begin position="116"/>
        <end position="126"/>
    </location>
</feature>
<feature type="compositionally biased region" description="Acidic residues" evidence="2">
    <location>
        <begin position="70"/>
        <end position="85"/>
    </location>
</feature>
<sequence>MESKETIAAYLSHTADAAESICDSASAHNSEDGSESISISNSNNDITNEVGRGSEGGSEGGGSAGGSEGDLLDDQEGDQEQEDNFDSSQHELAKQLLTSPHTRSLISQILSGTLPLPSPPPHPYPTPTQITRPDRLTTYPTLHRQIQRYITSFRYNHTGLPPFFKMRKDRGMKHVVNICKQIIKEGLPIQCVEAVFLGVYLTMNSLKFLGKAGGGVVPPAAVAIPVDDDDPPPSPKATALSGLSSGCRRYAGVLRLPISFKTSCNGNIYRHIVLAIYAHTGLPPSPTDSAWRWGALGISRRKTLMFKEMKYSTLGKLIKTFKDSYEASWHAVIKVNIGLPFSYDSEDVSRLYWKLKKVNIEDKEWKDCEEIFDSYSRECVGVYDYFAYNGKLPEMCTEEWIRGDKTMKDVRNQQRKSQIVIVKQAKGKAKSKKKKAAASD</sequence>
<feature type="compositionally biased region" description="Low complexity" evidence="2">
    <location>
        <begin position="35"/>
        <end position="51"/>
    </location>
</feature>
<dbReference type="InterPro" id="IPR028131">
    <property type="entry name" value="VASH1"/>
</dbReference>
<feature type="active site" evidence="1">
    <location>
        <position position="299"/>
    </location>
</feature>
<dbReference type="Pfam" id="PF14822">
    <property type="entry name" value="Vasohibin"/>
    <property type="match status" value="2"/>
</dbReference>
<dbReference type="PANTHER" id="PTHR15750">
    <property type="entry name" value="VASOHIBIN-1-LIKE ISOFORM X2"/>
    <property type="match status" value="1"/>
</dbReference>
<dbReference type="EMBL" id="BRXX01000034">
    <property type="protein sequence ID" value="GMH84186.1"/>
    <property type="molecule type" value="Genomic_DNA"/>
</dbReference>
<evidence type="ECO:0000256" key="1">
    <source>
        <dbReference type="PIRSR" id="PIRSR628131-1"/>
    </source>
</evidence>